<keyword evidence="4" id="KW-0732">Signal</keyword>
<organism evidence="5 6">
    <name type="scientific">Massilia agri</name>
    <dbReference type="NCBI Taxonomy" id="1886785"/>
    <lineage>
        <taxon>Bacteria</taxon>
        <taxon>Pseudomonadati</taxon>
        <taxon>Pseudomonadota</taxon>
        <taxon>Betaproteobacteria</taxon>
        <taxon>Burkholderiales</taxon>
        <taxon>Oxalobacteraceae</taxon>
        <taxon>Telluria group</taxon>
        <taxon>Massilia</taxon>
    </lineage>
</organism>
<keyword evidence="2" id="KW-0442">Lipid degradation</keyword>
<evidence type="ECO:0000256" key="4">
    <source>
        <dbReference type="SAM" id="SignalP"/>
    </source>
</evidence>
<keyword evidence="6" id="KW-1185">Reference proteome</keyword>
<gene>
    <name evidence="5" type="ORF">NX780_08965</name>
</gene>
<dbReference type="Pfam" id="PF07224">
    <property type="entry name" value="Chlorophyllase"/>
    <property type="match status" value="1"/>
</dbReference>
<sequence length="517" mass="57176">MKQLLFALFFCAVLPAQASDEFTFSNPPGRHGVGFKVVQQYDYTRQYKTRVDMHTGEPTSGERARPMQVLIWYPAARGGKRVTFRDYIATTLSEDDFTLGALDAKRQLEARIAGQASRRGDALLREYAKPMLAVRDATPENGRFPVVIYAPGFSESAMENSDLCELLASHGYIVLATASRGPHTRAMSSDLDGLEAQAADIAWLIGHARTLPQADTEQAAVVGFSWGGLSNVLAAAKDDRIKAIVSLDGSVRGTREYVDGGKDAAKYVTPSRLAIPMLFVGRRPPTIEELNRAEVDTRFSFLNEMRWSDLYITVMLPMKHMDFSSYNVRVDRAGNFGDYTRAEIALAHSWAARYVLRFLDAHIKKDAASLAFLNNTPAANGAPPHMILTDVRRNGGKTAPTLENFVARLRSEGFERAIPVYQQFAAQSAGFRLGPEKIYRWGSELASLERHAEAREIFRLGTHLHPGEIILVECLAEMQAKTGQTLDAVRSYRRVLENNPGHALAAAFVKEHGGAQP</sequence>
<dbReference type="EMBL" id="JANUHA010000005">
    <property type="protein sequence ID" value="MCS0596481.1"/>
    <property type="molecule type" value="Genomic_DNA"/>
</dbReference>
<dbReference type="InterPro" id="IPR017395">
    <property type="entry name" value="Chlorophyllase-like"/>
</dbReference>
<evidence type="ECO:0000256" key="1">
    <source>
        <dbReference type="ARBA" id="ARBA00022801"/>
    </source>
</evidence>
<evidence type="ECO:0000256" key="3">
    <source>
        <dbReference type="ARBA" id="ARBA00023098"/>
    </source>
</evidence>
<dbReference type="RefSeq" id="WP_258827521.1">
    <property type="nucleotide sequence ID" value="NZ_JANUHA010000005.1"/>
</dbReference>
<dbReference type="SUPFAM" id="SSF53474">
    <property type="entry name" value="alpha/beta-Hydrolases"/>
    <property type="match status" value="1"/>
</dbReference>
<evidence type="ECO:0000256" key="2">
    <source>
        <dbReference type="ARBA" id="ARBA00022963"/>
    </source>
</evidence>
<reference evidence="5 6" key="1">
    <citation type="submission" date="2022-08" db="EMBL/GenBank/DDBJ databases">
        <title>Reclassification of Massilia species as members of the genera Telluria, Duganella, Pseudoduganella, Mokoshia gen. nov. and Zemynaea gen. nov. using orthogonal and non-orthogonal genome-based approaches.</title>
        <authorList>
            <person name="Bowman J.P."/>
        </authorList>
    </citation>
    <scope>NUCLEOTIDE SEQUENCE [LARGE SCALE GENOMIC DNA]</scope>
    <source>
        <strain evidence="5 6">JCM 31661</strain>
    </source>
</reference>
<dbReference type="InterPro" id="IPR029058">
    <property type="entry name" value="AB_hydrolase_fold"/>
</dbReference>
<keyword evidence="1 5" id="KW-0378">Hydrolase</keyword>
<name>A0ABT2AJS8_9BURK</name>
<keyword evidence="3" id="KW-0443">Lipid metabolism</keyword>
<dbReference type="PANTHER" id="PTHR10272:SF0">
    <property type="entry name" value="PLATELET-ACTIVATING FACTOR ACETYLHYDROLASE"/>
    <property type="match status" value="1"/>
</dbReference>
<protein>
    <submittedName>
        <fullName evidence="5">Dienelactone hydrolase family protein</fullName>
    </submittedName>
</protein>
<dbReference type="Proteomes" id="UP001206572">
    <property type="component" value="Unassembled WGS sequence"/>
</dbReference>
<dbReference type="InterPro" id="IPR011990">
    <property type="entry name" value="TPR-like_helical_dom_sf"/>
</dbReference>
<proteinExistence type="predicted"/>
<dbReference type="SUPFAM" id="SSF48452">
    <property type="entry name" value="TPR-like"/>
    <property type="match status" value="1"/>
</dbReference>
<dbReference type="Gene3D" id="3.40.50.1820">
    <property type="entry name" value="alpha/beta hydrolase"/>
    <property type="match status" value="1"/>
</dbReference>
<comment type="caution">
    <text evidence="5">The sequence shown here is derived from an EMBL/GenBank/DDBJ whole genome shotgun (WGS) entry which is preliminary data.</text>
</comment>
<feature type="chain" id="PRO_5047332822" evidence="4">
    <location>
        <begin position="19"/>
        <end position="517"/>
    </location>
</feature>
<dbReference type="GO" id="GO:0016787">
    <property type="term" value="F:hydrolase activity"/>
    <property type="evidence" value="ECO:0007669"/>
    <property type="project" value="UniProtKB-KW"/>
</dbReference>
<dbReference type="Gene3D" id="1.25.40.10">
    <property type="entry name" value="Tetratricopeptide repeat domain"/>
    <property type="match status" value="1"/>
</dbReference>
<evidence type="ECO:0000313" key="6">
    <source>
        <dbReference type="Proteomes" id="UP001206572"/>
    </source>
</evidence>
<dbReference type="PANTHER" id="PTHR10272">
    <property type="entry name" value="PLATELET-ACTIVATING FACTOR ACETYLHYDROLASE"/>
    <property type="match status" value="1"/>
</dbReference>
<feature type="signal peptide" evidence="4">
    <location>
        <begin position="1"/>
        <end position="18"/>
    </location>
</feature>
<accession>A0ABT2AJS8</accession>
<evidence type="ECO:0000313" key="5">
    <source>
        <dbReference type="EMBL" id="MCS0596481.1"/>
    </source>
</evidence>